<reference evidence="1" key="2">
    <citation type="submission" date="2023-06" db="EMBL/GenBank/DDBJ databases">
        <authorList>
            <person name="Kobayashi Y."/>
            <person name="Kayamori A."/>
            <person name="Aoki K."/>
            <person name="Shiwa Y."/>
            <person name="Fujita N."/>
            <person name="Sugita T."/>
            <person name="Iwasaki W."/>
            <person name="Tanaka N."/>
            <person name="Takashima M."/>
        </authorList>
    </citation>
    <scope>NUCLEOTIDE SEQUENCE</scope>
    <source>
        <strain evidence="1">HIS016</strain>
    </source>
</reference>
<protein>
    <submittedName>
        <fullName evidence="1">Uncharacterized protein</fullName>
    </submittedName>
</protein>
<dbReference type="EMBL" id="BTCM01000001">
    <property type="protein sequence ID" value="GMK53493.1"/>
    <property type="molecule type" value="Genomic_DNA"/>
</dbReference>
<accession>A0AAD3TMD4</accession>
<proteinExistence type="predicted"/>
<organism evidence="1 2">
    <name type="scientific">Cutaneotrichosporon spelunceum</name>
    <dbReference type="NCBI Taxonomy" id="1672016"/>
    <lineage>
        <taxon>Eukaryota</taxon>
        <taxon>Fungi</taxon>
        <taxon>Dikarya</taxon>
        <taxon>Basidiomycota</taxon>
        <taxon>Agaricomycotina</taxon>
        <taxon>Tremellomycetes</taxon>
        <taxon>Trichosporonales</taxon>
        <taxon>Trichosporonaceae</taxon>
        <taxon>Cutaneotrichosporon</taxon>
    </lineage>
</organism>
<reference evidence="1" key="1">
    <citation type="journal article" date="2023" name="BMC Genomics">
        <title>Chromosome-level genome assemblies of Cutaneotrichosporon spp. (Trichosporonales, Basidiomycota) reveal imbalanced evolution between nucleotide sequences and chromosome synteny.</title>
        <authorList>
            <person name="Kobayashi Y."/>
            <person name="Kayamori A."/>
            <person name="Aoki K."/>
            <person name="Shiwa Y."/>
            <person name="Matsutani M."/>
            <person name="Fujita N."/>
            <person name="Sugita T."/>
            <person name="Iwasaki W."/>
            <person name="Tanaka N."/>
            <person name="Takashima M."/>
        </authorList>
    </citation>
    <scope>NUCLEOTIDE SEQUENCE</scope>
    <source>
        <strain evidence="1">HIS016</strain>
    </source>
</reference>
<evidence type="ECO:0000313" key="1">
    <source>
        <dbReference type="EMBL" id="GMK53493.1"/>
    </source>
</evidence>
<keyword evidence="2" id="KW-1185">Reference proteome</keyword>
<dbReference type="AlphaFoldDB" id="A0AAD3TMD4"/>
<comment type="caution">
    <text evidence="1">The sequence shown here is derived from an EMBL/GenBank/DDBJ whole genome shotgun (WGS) entry which is preliminary data.</text>
</comment>
<evidence type="ECO:0000313" key="2">
    <source>
        <dbReference type="Proteomes" id="UP001222932"/>
    </source>
</evidence>
<sequence>MARGSNWFSLARPLRRRGFLVLLAVLLAILAVLVVDEWHSQRTQLARWAAELGAREAAGYPDANGRLDLHSWRERTASRPGWLGRLERRNVEDTWPVWWGNADDVGPSPFDHVPNPPNPGQRRRVLFLTDYNDYLERMNSHTYEIVDAALRHPQVIVDVWGPGWAGYDWDVPLSVNVKRRANRVAHLEGVRAEYDAAVERAGEEGGREWPSMFPRSLVSPPSDDGAEAGTAPAWDEYVDSCNDRVRYDIVWTISDIYKAHHMGHVDALDCGALLVQQLGDCHEHRCLKEWYPHANNITVTKYGFELPELFGLAGVRKVYPGFEMGLFGHSPDTGNEWDFYPLPWSERTAQAVIFGFDGSFYPVRTTVTDHLRRLEEDDSLPPSPISRHPHPGYEVDAAAEYRQTPLETYELGHASYARHRHIRADFARGMRTAQICVFDSSLERKLIRKYAQALLSGCVIAADLPTEHEEAMSSFVIPLEPAWGIERIEAEINSFLAQPERLQQMAMDGFAYARGHLTTTHKVSDMLRLADRHRAGARGYDHAHSFSSRCRSYAGDAPPPPWCVGEGGHRGLEDRD</sequence>
<gene>
    <name evidence="1" type="ORF">CspeluHIS016_0100790</name>
</gene>
<dbReference type="Proteomes" id="UP001222932">
    <property type="component" value="Unassembled WGS sequence"/>
</dbReference>
<name>A0AAD3TMD4_9TREE</name>